<evidence type="ECO:0000313" key="6">
    <source>
        <dbReference type="EMBL" id="TKT04624.1"/>
    </source>
</evidence>
<sequence length="316" mass="33085">MGDDGDIAVRCEGLTKRFGPGTGVFGLDLSIRRGEVYGLLGPNGAGKSTALRMLVGLIRPASGTATVLGHPAGTRSSLRGVGALIEAPALYPHLCGRDNLRVLAGYASVPAARVDRVLEAVGMTAKAHVAFRAYSLGMKQRLAVAAALLKDPALLILDEPTNGLDPEGVVGMRDLIAGLRRDNRTVLLSSHLLSEVEHACDRVGVIRRGRLIAEGTVAELRGGVDGGGLSVTVDSPERAAGLVRQLSAVRSVSVVGGELRVAVDPHEAAAVNRLLVMNGLAVSGLRRRVPSLEDVFFDLVEDHRATGPESVEVVNR</sequence>
<dbReference type="InterPro" id="IPR003593">
    <property type="entry name" value="AAA+_ATPase"/>
</dbReference>
<feature type="domain" description="ABC transporter" evidence="5">
    <location>
        <begin position="9"/>
        <end position="233"/>
    </location>
</feature>
<dbReference type="RefSeq" id="WP_137310447.1">
    <property type="nucleotide sequence ID" value="NZ_SZNQ01000001.1"/>
</dbReference>
<evidence type="ECO:0000313" key="7">
    <source>
        <dbReference type="Proteomes" id="UP000305929"/>
    </source>
</evidence>
<dbReference type="PROSITE" id="PS50893">
    <property type="entry name" value="ABC_TRANSPORTER_2"/>
    <property type="match status" value="1"/>
</dbReference>
<dbReference type="OrthoDB" id="5116176at2"/>
<dbReference type="AlphaFoldDB" id="A0A4U5WQN2"/>
<keyword evidence="7" id="KW-1185">Reference proteome</keyword>
<dbReference type="PROSITE" id="PS00211">
    <property type="entry name" value="ABC_TRANSPORTER_1"/>
    <property type="match status" value="1"/>
</dbReference>
<dbReference type="InterPro" id="IPR025302">
    <property type="entry name" value="DrrA1/2-like_C"/>
</dbReference>
<dbReference type="GO" id="GO:0005524">
    <property type="term" value="F:ATP binding"/>
    <property type="evidence" value="ECO:0007669"/>
    <property type="project" value="UniProtKB-KW"/>
</dbReference>
<name>A0A4U5WQN2_STRLS</name>
<gene>
    <name evidence="6" type="ORF">E4U91_34570</name>
</gene>
<dbReference type="Pfam" id="PF13732">
    <property type="entry name" value="DrrA1-3_C"/>
    <property type="match status" value="1"/>
</dbReference>
<dbReference type="SMART" id="SM00382">
    <property type="entry name" value="AAA"/>
    <property type="match status" value="1"/>
</dbReference>
<dbReference type="Pfam" id="PF00005">
    <property type="entry name" value="ABC_tran"/>
    <property type="match status" value="1"/>
</dbReference>
<evidence type="ECO:0000256" key="2">
    <source>
        <dbReference type="ARBA" id="ARBA00022448"/>
    </source>
</evidence>
<keyword evidence="3" id="KW-0547">Nucleotide-binding</keyword>
<dbReference type="Gene3D" id="3.40.50.300">
    <property type="entry name" value="P-loop containing nucleotide triphosphate hydrolases"/>
    <property type="match status" value="1"/>
</dbReference>
<evidence type="ECO:0000256" key="4">
    <source>
        <dbReference type="ARBA" id="ARBA00022840"/>
    </source>
</evidence>
<dbReference type="Proteomes" id="UP000305929">
    <property type="component" value="Unassembled WGS sequence"/>
</dbReference>
<comment type="similarity">
    <text evidence="1">Belongs to the ABC transporter superfamily.</text>
</comment>
<dbReference type="PANTHER" id="PTHR43335:SF4">
    <property type="entry name" value="ABC TRANSPORTER, ATP-BINDING PROTEIN"/>
    <property type="match status" value="1"/>
</dbReference>
<dbReference type="InterPro" id="IPR003439">
    <property type="entry name" value="ABC_transporter-like_ATP-bd"/>
</dbReference>
<reference evidence="6 7" key="1">
    <citation type="submission" date="2019-04" db="EMBL/GenBank/DDBJ databases">
        <title>Streptomyces lasaliensis sp. nov., an Actinomycete isolated from soil which produces the polyether antibiotic lasalocid.</title>
        <authorList>
            <person name="Erwin G."/>
            <person name="Haber C."/>
        </authorList>
    </citation>
    <scope>NUCLEOTIDE SEQUENCE [LARGE SCALE GENOMIC DNA]</scope>
    <source>
        <strain evidence="6 7">X-537</strain>
    </source>
</reference>
<dbReference type="InterPro" id="IPR027417">
    <property type="entry name" value="P-loop_NTPase"/>
</dbReference>
<comment type="caution">
    <text evidence="6">The sequence shown here is derived from an EMBL/GenBank/DDBJ whole genome shotgun (WGS) entry which is preliminary data.</text>
</comment>
<evidence type="ECO:0000256" key="3">
    <source>
        <dbReference type="ARBA" id="ARBA00022741"/>
    </source>
</evidence>
<protein>
    <submittedName>
        <fullName evidence="6">ABC transporter ATP-binding protein</fullName>
    </submittedName>
</protein>
<accession>A0A4U5WQN2</accession>
<dbReference type="GO" id="GO:0016887">
    <property type="term" value="F:ATP hydrolysis activity"/>
    <property type="evidence" value="ECO:0007669"/>
    <property type="project" value="InterPro"/>
</dbReference>
<evidence type="ECO:0000259" key="5">
    <source>
        <dbReference type="PROSITE" id="PS50893"/>
    </source>
</evidence>
<dbReference type="EMBL" id="SZNQ01000001">
    <property type="protein sequence ID" value="TKT04624.1"/>
    <property type="molecule type" value="Genomic_DNA"/>
</dbReference>
<organism evidence="6 7">
    <name type="scientific">Streptomyces lasalocidi</name>
    <name type="common">Streptomyces lasaliensis</name>
    <dbReference type="NCBI Taxonomy" id="324833"/>
    <lineage>
        <taxon>Bacteria</taxon>
        <taxon>Bacillati</taxon>
        <taxon>Actinomycetota</taxon>
        <taxon>Actinomycetes</taxon>
        <taxon>Kitasatosporales</taxon>
        <taxon>Streptomycetaceae</taxon>
        <taxon>Streptomyces</taxon>
    </lineage>
</organism>
<dbReference type="SUPFAM" id="SSF52540">
    <property type="entry name" value="P-loop containing nucleoside triphosphate hydrolases"/>
    <property type="match status" value="1"/>
</dbReference>
<dbReference type="InterPro" id="IPR017871">
    <property type="entry name" value="ABC_transporter-like_CS"/>
</dbReference>
<evidence type="ECO:0000256" key="1">
    <source>
        <dbReference type="ARBA" id="ARBA00005417"/>
    </source>
</evidence>
<proteinExistence type="inferred from homology"/>
<keyword evidence="4 6" id="KW-0067">ATP-binding</keyword>
<keyword evidence="2" id="KW-0813">Transport</keyword>
<dbReference type="PANTHER" id="PTHR43335">
    <property type="entry name" value="ABC TRANSPORTER, ATP-BINDING PROTEIN"/>
    <property type="match status" value="1"/>
</dbReference>